<keyword evidence="1" id="KW-0812">Transmembrane</keyword>
<feature type="transmembrane region" description="Helical" evidence="1">
    <location>
        <begin position="62"/>
        <end position="88"/>
    </location>
</feature>
<accession>A0ABU6KLC0</accession>
<evidence type="ECO:0000313" key="3">
    <source>
        <dbReference type="Proteomes" id="UP001335737"/>
    </source>
</evidence>
<feature type="transmembrane region" description="Helical" evidence="1">
    <location>
        <begin position="12"/>
        <end position="37"/>
    </location>
</feature>
<dbReference type="InterPro" id="IPR025356">
    <property type="entry name" value="DUF4260"/>
</dbReference>
<keyword evidence="1" id="KW-0472">Membrane</keyword>
<keyword evidence="1" id="KW-1133">Transmembrane helix</keyword>
<keyword evidence="3" id="KW-1185">Reference proteome</keyword>
<dbReference type="EMBL" id="JARZFX010000018">
    <property type="protein sequence ID" value="MEC5425694.1"/>
    <property type="molecule type" value="Genomic_DNA"/>
</dbReference>
<sequence>MLKNLLHMEGMAVLLISIYFYAVSDFSWVLFFVLLLAPDLSMLGYLKHNQFGAVIYNVFHTYVFPIVLVLVGISLLLPTLLAIGLIWFAHIGIDRSVGYGLKYPTAFKDTHLQRV</sequence>
<comment type="caution">
    <text evidence="2">The sequence shown here is derived from an EMBL/GenBank/DDBJ whole genome shotgun (WGS) entry which is preliminary data.</text>
</comment>
<dbReference type="Proteomes" id="UP001335737">
    <property type="component" value="Unassembled WGS sequence"/>
</dbReference>
<evidence type="ECO:0000256" key="1">
    <source>
        <dbReference type="SAM" id="Phobius"/>
    </source>
</evidence>
<evidence type="ECO:0000313" key="2">
    <source>
        <dbReference type="EMBL" id="MEC5425694.1"/>
    </source>
</evidence>
<dbReference type="Pfam" id="PF14079">
    <property type="entry name" value="DUF4260"/>
    <property type="match status" value="1"/>
</dbReference>
<reference evidence="2 3" key="1">
    <citation type="journal article" date="2024" name="Int. J. Syst. Evol. Microbiol.">
        <title>Virgibacillus tibetensis sp. nov., isolated from salt lake on the Tibetan Plateau of China.</title>
        <authorList>
            <person name="Phurbu D."/>
            <person name="Liu Z.-X."/>
            <person name="Wang R."/>
            <person name="Zheng Y.-Y."/>
            <person name="Liu H.-C."/>
            <person name="Zhou Y.-G."/>
            <person name="Yu Y.-J."/>
            <person name="Li A.-H."/>
        </authorList>
    </citation>
    <scope>NUCLEOTIDE SEQUENCE [LARGE SCALE GENOMIC DNA]</scope>
    <source>
        <strain evidence="2 3">C22-A2</strain>
    </source>
</reference>
<name>A0ABU6KLC0_9BACI</name>
<protein>
    <submittedName>
        <fullName evidence="2">DUF4260 domain-containing protein</fullName>
    </submittedName>
</protein>
<gene>
    <name evidence="2" type="ORF">QGM71_19680</name>
</gene>
<proteinExistence type="predicted"/>
<organism evidence="2 3">
    <name type="scientific">Virgibacillus tibetensis</name>
    <dbReference type="NCBI Taxonomy" id="3042313"/>
    <lineage>
        <taxon>Bacteria</taxon>
        <taxon>Bacillati</taxon>
        <taxon>Bacillota</taxon>
        <taxon>Bacilli</taxon>
        <taxon>Bacillales</taxon>
        <taxon>Bacillaceae</taxon>
        <taxon>Virgibacillus</taxon>
    </lineage>
</organism>